<reference evidence="3" key="1">
    <citation type="submission" date="2024-01" db="EMBL/GenBank/DDBJ databases">
        <title>Bank of Algae and Cyanobacteria of the Azores (BACA) strain genomes.</title>
        <authorList>
            <person name="Luz R."/>
            <person name="Cordeiro R."/>
            <person name="Fonseca A."/>
            <person name="Goncalves V."/>
        </authorList>
    </citation>
    <scope>NUCLEOTIDE SEQUENCE</scope>
    <source>
        <strain evidence="3">BACA0141</strain>
    </source>
</reference>
<dbReference type="Pfam" id="PF13279">
    <property type="entry name" value="4HBT_2"/>
    <property type="match status" value="1"/>
</dbReference>
<dbReference type="InterPro" id="IPR029069">
    <property type="entry name" value="HotDog_dom_sf"/>
</dbReference>
<dbReference type="EMBL" id="JAZBJZ010000188">
    <property type="protein sequence ID" value="MEE3719909.1"/>
    <property type="molecule type" value="Genomic_DNA"/>
</dbReference>
<keyword evidence="4" id="KW-1185">Reference proteome</keyword>
<dbReference type="RefSeq" id="WP_330486345.1">
    <property type="nucleotide sequence ID" value="NZ_JAZBJZ010000188.1"/>
</dbReference>
<evidence type="ECO:0000313" key="4">
    <source>
        <dbReference type="Proteomes" id="UP001333818"/>
    </source>
</evidence>
<dbReference type="PROSITE" id="PS01328">
    <property type="entry name" value="4HBCOA_THIOESTERASE"/>
    <property type="match status" value="1"/>
</dbReference>
<dbReference type="EC" id="3.1.2.-" evidence="3"/>
<sequence>MTDLPPISPLPQLGAVYDGWFNFPVRVYPHHTDYAGVVWHGSYINWMESARVECLRSVGISFEDLVAAGVNLPVVNLSIRYHLPAKMGDDVIVMTKLQNPEKLRLNWAYQIRTENDLCVTALVTLVAVDMEKNKILRTLPSSLVGAIARLVGNDITPN</sequence>
<dbReference type="InterPro" id="IPR050563">
    <property type="entry name" value="4-hydroxybenzoyl-CoA_TE"/>
</dbReference>
<dbReference type="AlphaFoldDB" id="A0AAW9Q7H1"/>
<keyword evidence="2 3" id="KW-0378">Hydrolase</keyword>
<proteinExistence type="inferred from homology"/>
<dbReference type="PANTHER" id="PTHR31793:SF37">
    <property type="entry name" value="ACYL-COA THIOESTER HYDROLASE YBGC"/>
    <property type="match status" value="1"/>
</dbReference>
<dbReference type="Proteomes" id="UP001333818">
    <property type="component" value="Unassembled WGS sequence"/>
</dbReference>
<dbReference type="InterPro" id="IPR008272">
    <property type="entry name" value="HB-CoA_thioesterase_AS"/>
</dbReference>
<dbReference type="SUPFAM" id="SSF54637">
    <property type="entry name" value="Thioesterase/thiol ester dehydrase-isomerase"/>
    <property type="match status" value="1"/>
</dbReference>
<evidence type="ECO:0000256" key="2">
    <source>
        <dbReference type="ARBA" id="ARBA00022801"/>
    </source>
</evidence>
<organism evidence="3 4">
    <name type="scientific">Tumidithrix elongata BACA0141</name>
    <dbReference type="NCBI Taxonomy" id="2716417"/>
    <lineage>
        <taxon>Bacteria</taxon>
        <taxon>Bacillati</taxon>
        <taxon>Cyanobacteriota</taxon>
        <taxon>Cyanophyceae</taxon>
        <taxon>Pseudanabaenales</taxon>
        <taxon>Pseudanabaenaceae</taxon>
        <taxon>Tumidithrix</taxon>
        <taxon>Tumidithrix elongata</taxon>
    </lineage>
</organism>
<dbReference type="PANTHER" id="PTHR31793">
    <property type="entry name" value="4-HYDROXYBENZOYL-COA THIOESTERASE FAMILY MEMBER"/>
    <property type="match status" value="1"/>
</dbReference>
<dbReference type="Gene3D" id="3.10.129.10">
    <property type="entry name" value="Hotdog Thioesterase"/>
    <property type="match status" value="1"/>
</dbReference>
<gene>
    <name evidence="3" type="ORF">V2H45_24520</name>
</gene>
<protein>
    <submittedName>
        <fullName evidence="3">Thioesterase family protein</fullName>
        <ecNumber evidence="3">3.1.2.-</ecNumber>
    </submittedName>
</protein>
<accession>A0AAW9Q7H1</accession>
<name>A0AAW9Q7H1_9CYAN</name>
<dbReference type="GO" id="GO:0047617">
    <property type="term" value="F:fatty acyl-CoA hydrolase activity"/>
    <property type="evidence" value="ECO:0007669"/>
    <property type="project" value="TreeGrafter"/>
</dbReference>
<dbReference type="CDD" id="cd00586">
    <property type="entry name" value="4HBT"/>
    <property type="match status" value="1"/>
</dbReference>
<evidence type="ECO:0000313" key="3">
    <source>
        <dbReference type="EMBL" id="MEE3719909.1"/>
    </source>
</evidence>
<comment type="similarity">
    <text evidence="1">Belongs to the 4-hydroxybenzoyl-CoA thioesterase family.</text>
</comment>
<dbReference type="InterPro" id="IPR006684">
    <property type="entry name" value="YbgC/YbaW"/>
</dbReference>
<dbReference type="PIRSF" id="PIRSF003230">
    <property type="entry name" value="YbgC"/>
    <property type="match status" value="1"/>
</dbReference>
<comment type="caution">
    <text evidence="3">The sequence shown here is derived from an EMBL/GenBank/DDBJ whole genome shotgun (WGS) entry which is preliminary data.</text>
</comment>
<dbReference type="NCBIfam" id="TIGR00051">
    <property type="entry name" value="YbgC/FadM family acyl-CoA thioesterase"/>
    <property type="match status" value="1"/>
</dbReference>
<evidence type="ECO:0000256" key="1">
    <source>
        <dbReference type="ARBA" id="ARBA00005953"/>
    </source>
</evidence>